<protein>
    <submittedName>
        <fullName evidence="2">Uncharacterized protein</fullName>
    </submittedName>
</protein>
<evidence type="ECO:0000313" key="3">
    <source>
        <dbReference type="Proteomes" id="UP000051638"/>
    </source>
</evidence>
<keyword evidence="1" id="KW-1133">Transmembrane helix</keyword>
<evidence type="ECO:0000256" key="1">
    <source>
        <dbReference type="SAM" id="Phobius"/>
    </source>
</evidence>
<dbReference type="AlphaFoldDB" id="A0A0R2D8N1"/>
<name>A0A0R2D8N1_9LACO</name>
<keyword evidence="3" id="KW-1185">Reference proteome</keyword>
<dbReference type="EMBL" id="AYYI01000001">
    <property type="protein sequence ID" value="KRN00194.1"/>
    <property type="molecule type" value="Genomic_DNA"/>
</dbReference>
<proteinExistence type="predicted"/>
<reference evidence="2 3" key="1">
    <citation type="journal article" date="2015" name="Genome Announc.">
        <title>Expanding the biotechnology potential of lactobacilli through comparative genomics of 213 strains and associated genera.</title>
        <authorList>
            <person name="Sun Z."/>
            <person name="Harris H.M."/>
            <person name="McCann A."/>
            <person name="Guo C."/>
            <person name="Argimon S."/>
            <person name="Zhang W."/>
            <person name="Yang X."/>
            <person name="Jeffery I.B."/>
            <person name="Cooney J.C."/>
            <person name="Kagawa T.F."/>
            <person name="Liu W."/>
            <person name="Song Y."/>
            <person name="Salvetti E."/>
            <person name="Wrobel A."/>
            <person name="Rasinkangas P."/>
            <person name="Parkhill J."/>
            <person name="Rea M.C."/>
            <person name="O'Sullivan O."/>
            <person name="Ritari J."/>
            <person name="Douillard F.P."/>
            <person name="Paul Ross R."/>
            <person name="Yang R."/>
            <person name="Briner A.E."/>
            <person name="Felis G.E."/>
            <person name="de Vos W.M."/>
            <person name="Barrangou R."/>
            <person name="Klaenhammer T.R."/>
            <person name="Caufield P.W."/>
            <person name="Cui Y."/>
            <person name="Zhang H."/>
            <person name="O'Toole P.W."/>
        </authorList>
    </citation>
    <scope>NUCLEOTIDE SEQUENCE [LARGE SCALE GENOMIC DNA]</scope>
    <source>
        <strain evidence="2 3">DSM 20253</strain>
    </source>
</reference>
<dbReference type="Proteomes" id="UP000051638">
    <property type="component" value="Unassembled WGS sequence"/>
</dbReference>
<sequence length="60" mass="6254">MGEFAKVGEFQVPDWLAVIASLGVLPGWAGLVAARRSVVWSPLRLAAVRTAGLAVAGAFF</sequence>
<feature type="transmembrane region" description="Helical" evidence="1">
    <location>
        <begin position="15"/>
        <end position="34"/>
    </location>
</feature>
<dbReference type="PATRIC" id="fig|1423796.3.peg.22"/>
<evidence type="ECO:0000313" key="2">
    <source>
        <dbReference type="EMBL" id="KRN00194.1"/>
    </source>
</evidence>
<keyword evidence="1" id="KW-0812">Transmembrane</keyword>
<organism evidence="2 3">
    <name type="scientific">Loigolactobacillus rennini DSM 20253</name>
    <dbReference type="NCBI Taxonomy" id="1423796"/>
    <lineage>
        <taxon>Bacteria</taxon>
        <taxon>Bacillati</taxon>
        <taxon>Bacillota</taxon>
        <taxon>Bacilli</taxon>
        <taxon>Lactobacillales</taxon>
        <taxon>Lactobacillaceae</taxon>
        <taxon>Loigolactobacillus</taxon>
    </lineage>
</organism>
<comment type="caution">
    <text evidence="2">The sequence shown here is derived from an EMBL/GenBank/DDBJ whole genome shotgun (WGS) entry which is preliminary data.</text>
</comment>
<gene>
    <name evidence="2" type="ORF">FC24_GL000022</name>
</gene>
<accession>A0A0R2D8N1</accession>
<keyword evidence="1" id="KW-0472">Membrane</keyword>